<dbReference type="Pfam" id="PF22264">
    <property type="entry name" value="DUF6952"/>
    <property type="match status" value="1"/>
</dbReference>
<name>A0A0E3UVT7_9BACT</name>
<keyword evidence="2" id="KW-1185">Reference proteome</keyword>
<proteinExistence type="predicted"/>
<dbReference type="PATRIC" id="fig|400092.3.peg.1346"/>
<accession>A0A0E3UVT7</accession>
<sequence length="80" mass="8990">MKIPAIKKLVENYSLEQLMAAEAAIVEEQQPAIEVEGEDEGEQLTHVLAAVWILNEMEDNGTEFKAALRMYTQKVRVSIS</sequence>
<dbReference type="KEGG" id="pko:PKOR_06050"/>
<evidence type="ECO:0000313" key="2">
    <source>
        <dbReference type="Proteomes" id="UP000033109"/>
    </source>
</evidence>
<dbReference type="AlphaFoldDB" id="A0A0E3UVT7"/>
<gene>
    <name evidence="1" type="ORF">PKOR_06050</name>
</gene>
<dbReference type="EMBL" id="CP009621">
    <property type="protein sequence ID" value="AKD02762.1"/>
    <property type="molecule type" value="Genomic_DNA"/>
</dbReference>
<dbReference type="Proteomes" id="UP000033109">
    <property type="component" value="Chromosome"/>
</dbReference>
<protein>
    <submittedName>
        <fullName evidence="1">Uncharacterized protein</fullName>
    </submittedName>
</protein>
<dbReference type="HOGENOM" id="CLU_2584603_0_0_10"/>
<dbReference type="OrthoDB" id="963129at2"/>
<reference evidence="1 2" key="1">
    <citation type="journal article" date="2015" name="Sci. Rep.">
        <title>Unraveling adaptation of Pontibacter korlensis to radiation and infertility in desert through complete genome and comparative transcriptomic analysis.</title>
        <authorList>
            <person name="Dai J."/>
            <person name="Dai W."/>
            <person name="Qiu C."/>
            <person name="Yang Z."/>
            <person name="Zhang Y."/>
            <person name="Zhou M."/>
            <person name="Zhang L."/>
            <person name="Fang C."/>
            <person name="Gao Q."/>
            <person name="Yang Q."/>
            <person name="Li X."/>
            <person name="Wang Z."/>
            <person name="Wang Z."/>
            <person name="Jia Z."/>
            <person name="Chen X."/>
        </authorList>
    </citation>
    <scope>NUCLEOTIDE SEQUENCE [LARGE SCALE GENOMIC DNA]</scope>
    <source>
        <strain evidence="1 2">X14-1T</strain>
    </source>
</reference>
<dbReference type="RefSeq" id="WP_046309702.1">
    <property type="nucleotide sequence ID" value="NZ_CBCSCY010000001.1"/>
</dbReference>
<evidence type="ECO:0000313" key="1">
    <source>
        <dbReference type="EMBL" id="AKD02762.1"/>
    </source>
</evidence>
<dbReference type="InterPro" id="IPR053810">
    <property type="entry name" value="DUF6952"/>
</dbReference>
<organism evidence="1 2">
    <name type="scientific">Pontibacter korlensis</name>
    <dbReference type="NCBI Taxonomy" id="400092"/>
    <lineage>
        <taxon>Bacteria</taxon>
        <taxon>Pseudomonadati</taxon>
        <taxon>Bacteroidota</taxon>
        <taxon>Cytophagia</taxon>
        <taxon>Cytophagales</taxon>
        <taxon>Hymenobacteraceae</taxon>
        <taxon>Pontibacter</taxon>
    </lineage>
</organism>